<feature type="region of interest" description="Disordered" evidence="3">
    <location>
        <begin position="736"/>
        <end position="824"/>
    </location>
</feature>
<evidence type="ECO:0000256" key="2">
    <source>
        <dbReference type="ARBA" id="ARBA00022679"/>
    </source>
</evidence>
<keyword evidence="5" id="KW-1185">Reference proteome</keyword>
<feature type="compositionally biased region" description="Pro residues" evidence="3">
    <location>
        <begin position="552"/>
        <end position="565"/>
    </location>
</feature>
<dbReference type="Proteomes" id="UP000601435">
    <property type="component" value="Unassembled WGS sequence"/>
</dbReference>
<evidence type="ECO:0000313" key="4">
    <source>
        <dbReference type="EMBL" id="CAE7190411.1"/>
    </source>
</evidence>
<reference evidence="4" key="1">
    <citation type="submission" date="2021-02" db="EMBL/GenBank/DDBJ databases">
        <authorList>
            <person name="Dougan E. K."/>
            <person name="Rhodes N."/>
            <person name="Thang M."/>
            <person name="Chan C."/>
        </authorList>
    </citation>
    <scope>NUCLEOTIDE SEQUENCE</scope>
</reference>
<feature type="compositionally biased region" description="Basic and acidic residues" evidence="3">
    <location>
        <begin position="781"/>
        <end position="810"/>
    </location>
</feature>
<protein>
    <recommendedName>
        <fullName evidence="6">DNA (cytosine-5-)-methyltransferase</fullName>
    </recommendedName>
</protein>
<feature type="compositionally biased region" description="Pro residues" evidence="3">
    <location>
        <begin position="97"/>
        <end position="107"/>
    </location>
</feature>
<dbReference type="GO" id="GO:0003677">
    <property type="term" value="F:DNA binding"/>
    <property type="evidence" value="ECO:0007669"/>
    <property type="project" value="InterPro"/>
</dbReference>
<name>A0A812J0Y7_9DINO</name>
<dbReference type="GO" id="GO:0032259">
    <property type="term" value="P:methylation"/>
    <property type="evidence" value="ECO:0007669"/>
    <property type="project" value="UniProtKB-KW"/>
</dbReference>
<accession>A0A812J0Y7</accession>
<feature type="region of interest" description="Disordered" evidence="3">
    <location>
        <begin position="549"/>
        <end position="584"/>
    </location>
</feature>
<evidence type="ECO:0000256" key="1">
    <source>
        <dbReference type="ARBA" id="ARBA00022603"/>
    </source>
</evidence>
<dbReference type="PANTHER" id="PTHR48125">
    <property type="entry name" value="LP07818P1"/>
    <property type="match status" value="1"/>
</dbReference>
<dbReference type="SUPFAM" id="SSF53335">
    <property type="entry name" value="S-adenosyl-L-methionine-dependent methyltransferases"/>
    <property type="match status" value="1"/>
</dbReference>
<dbReference type="InterPro" id="IPR029063">
    <property type="entry name" value="SAM-dependent_MTases_sf"/>
</dbReference>
<feature type="non-terminal residue" evidence="4">
    <location>
        <position position="1385"/>
    </location>
</feature>
<keyword evidence="1" id="KW-0489">Methyltransferase</keyword>
<sequence length="1385" mass="151328">MPEHLPALPAAGARDVASALASASALVQAGVPAEVLVNLASWYRDRAGTGSPTDGPGSVALVISSTPAPLAAQGAATVPQPAAVGQSTAATVHGGDGPPPDPAPGPPGRRGDLPVRREVRRACKRSALEAALAEHRQEALADLDENVLARSQGPFQSRVRTWVDLSGPSPWKQFAASRPVSVDRLTTLVTISDGPADRAWSPWTSAHAADALLLAAWFMLREIEFAAARTQDLEAAGGTVTIRVPLHKAATGGQTELTMRQLRCACRVSVSPLCPYHAAVRHTDRLKAAGLWFRDRPLFPDSSGATWEKSSAILLFRRVLVAAGIQTTSVDHTGAPVQLFGGHLARVAPAASTHQAPALLDIDRTGNTGVPRQDSSPAEFSPAVDFVPEPTPDPAALTAATGAAPEHYIYNAKALRVHAADPAEASADRFLWKTKGCSWPYGVRAFYRITDKPADAAWCLRCFPQFRDKPAPGSPTEEAESPVARSLNRTATLALVADTWESVDTKVFRPFRDGIVVAGTLHKVDDEEAPVAQAILRHMWSEARRQWDLFSAPPPRPAPATPAPSPASASLTPGPGDKPPKRFPDWGRLVDAYNKVLLGGEPRTFPADELLGAEDVLARMHWEHTRDKLYTPVAIGERSTGSAPHQLKLVDGALAVEEDRPLVPKGIWSVVAIVAYVDWWIGKARLRSHQLDAVVDYWDAASHRLASEMRLGRTFDEVSRHITGDNLAFSEAMLASRQPAKKTHATPANEDYTGEPDDQPKGKAKGKGTRRRPGKRQRNATGRDGRDQDWEADWPNRRWTKDDRDDDNRRGGRYQQTGRNDEDRKAVAAMIGRGATLAVRPALRRRRRRLDYIVLSLFDGIGAAPAILEDLYGEPVAAFSWEVDRLCVKLASARLPWLTNRGDLTADSAQAVAAAIEKADPQARAIVIVAAAPPCQDFSRIGSAAGHAGDRGGLFLKSVDFVHDIAGLIGDRRLGFLFENVVMEPKDAAVVSEALGVEPFVACASDFGWISRPRLWWMSPAVTTLSIDPAQGRQLQWGKQGSFRRLRLESPRAPSEDMEADGLFFHEAVTSGRLRLPCATTPAEDEQGRPAPKRVRQKLPEPAKVRWAADGRRFAPWHYVEEAMMHDAAGRLRIIPPAAKEKLHMLPPGYTAADFLDDRARHKMLANGWHWGVARRLLAMLVVLTAAGPVQAAPAPEPRRSTMQWMVEQFGGGPVPMEPPPRLRPDLELPDDDPDRRWRLAGQLVHCTVARRPNLEPALERVLELWTHWRHELARLRREVLVELAQLVLDMQETTEEWLASRSAPVRSTYTVPGKARHTQIPVVLTLLEMVGYPDVVGLTADLTDGFDMLGELRRGPGWKPRTDGRYSNPASLDTLASVNWSYVK</sequence>
<comment type="caution">
    <text evidence="4">The sequence shown here is derived from an EMBL/GenBank/DDBJ whole genome shotgun (WGS) entry which is preliminary data.</text>
</comment>
<proteinExistence type="predicted"/>
<dbReference type="GO" id="GO:0008168">
    <property type="term" value="F:methyltransferase activity"/>
    <property type="evidence" value="ECO:0007669"/>
    <property type="project" value="UniProtKB-KW"/>
</dbReference>
<dbReference type="InterPro" id="IPR001525">
    <property type="entry name" value="C5_MeTfrase"/>
</dbReference>
<evidence type="ECO:0000256" key="3">
    <source>
        <dbReference type="SAM" id="MobiDB-lite"/>
    </source>
</evidence>
<feature type="compositionally biased region" description="Low complexity" evidence="3">
    <location>
        <begin position="566"/>
        <end position="575"/>
    </location>
</feature>
<dbReference type="Pfam" id="PF00145">
    <property type="entry name" value="DNA_methylase"/>
    <property type="match status" value="1"/>
</dbReference>
<keyword evidence="2" id="KW-0808">Transferase</keyword>
<evidence type="ECO:0008006" key="6">
    <source>
        <dbReference type="Google" id="ProtNLM"/>
    </source>
</evidence>
<dbReference type="Gene3D" id="3.40.50.150">
    <property type="entry name" value="Vaccinia Virus protein VP39"/>
    <property type="match status" value="1"/>
</dbReference>
<gene>
    <name evidence="4" type="ORF">SNEC2469_LOCUS1107</name>
</gene>
<evidence type="ECO:0000313" key="5">
    <source>
        <dbReference type="Proteomes" id="UP000601435"/>
    </source>
</evidence>
<feature type="region of interest" description="Disordered" evidence="3">
    <location>
        <begin position="78"/>
        <end position="113"/>
    </location>
</feature>
<dbReference type="InterPro" id="IPR011010">
    <property type="entry name" value="DNA_brk_join_enz"/>
</dbReference>
<dbReference type="PANTHER" id="PTHR48125:SF12">
    <property type="entry name" value="AT HOOK TRANSCRIPTION FACTOR FAMILY-RELATED"/>
    <property type="match status" value="1"/>
</dbReference>
<dbReference type="EMBL" id="CAJNJA010005440">
    <property type="protein sequence ID" value="CAE7190411.1"/>
    <property type="molecule type" value="Genomic_DNA"/>
</dbReference>
<organism evidence="4 5">
    <name type="scientific">Symbiodinium necroappetens</name>
    <dbReference type="NCBI Taxonomy" id="1628268"/>
    <lineage>
        <taxon>Eukaryota</taxon>
        <taxon>Sar</taxon>
        <taxon>Alveolata</taxon>
        <taxon>Dinophyceae</taxon>
        <taxon>Suessiales</taxon>
        <taxon>Symbiodiniaceae</taxon>
        <taxon>Symbiodinium</taxon>
    </lineage>
</organism>
<feature type="compositionally biased region" description="Basic residues" evidence="3">
    <location>
        <begin position="762"/>
        <end position="778"/>
    </location>
</feature>
<dbReference type="OrthoDB" id="447386at2759"/>
<dbReference type="SUPFAM" id="SSF56349">
    <property type="entry name" value="DNA breaking-rejoining enzymes"/>
    <property type="match status" value="1"/>
</dbReference>